<dbReference type="CDD" id="cd07534">
    <property type="entry name" value="HAD_CAP"/>
    <property type="match status" value="1"/>
</dbReference>
<dbReference type="InterPro" id="IPR006423">
    <property type="entry name" value="Lipo_e_P4"/>
</dbReference>
<evidence type="ECO:0000256" key="1">
    <source>
        <dbReference type="ARBA" id="ARBA00022729"/>
    </source>
</evidence>
<dbReference type="EMBL" id="VOEI01000006">
    <property type="protein sequence ID" value="TWR24473.1"/>
    <property type="molecule type" value="Genomic_DNA"/>
</dbReference>
<evidence type="ECO:0000313" key="2">
    <source>
        <dbReference type="EMBL" id="TWR24473.1"/>
    </source>
</evidence>
<dbReference type="RefSeq" id="WP_146272688.1">
    <property type="nucleotide sequence ID" value="NZ_VOEI01000006.1"/>
</dbReference>
<dbReference type="GO" id="GO:0009279">
    <property type="term" value="C:cell outer membrane"/>
    <property type="evidence" value="ECO:0007669"/>
    <property type="project" value="InterPro"/>
</dbReference>
<reference evidence="2 3" key="1">
    <citation type="submission" date="2019-07" db="EMBL/GenBank/DDBJ databases">
        <authorList>
            <person name="Kim J."/>
        </authorList>
    </citation>
    <scope>NUCLEOTIDE SEQUENCE [LARGE SCALE GENOMIC DNA]</scope>
    <source>
        <strain evidence="2 3">MJ1a</strain>
    </source>
</reference>
<dbReference type="Pfam" id="PF03767">
    <property type="entry name" value="Acid_phosphat_B"/>
    <property type="match status" value="1"/>
</dbReference>
<keyword evidence="3" id="KW-1185">Reference proteome</keyword>
<evidence type="ECO:0000313" key="3">
    <source>
        <dbReference type="Proteomes" id="UP000318010"/>
    </source>
</evidence>
<proteinExistence type="predicted"/>
<name>A0A563TYX4_9SPHI</name>
<keyword evidence="2" id="KW-0449">Lipoprotein</keyword>
<dbReference type="PANTHER" id="PTHR31284">
    <property type="entry name" value="ACID PHOSPHATASE-LIKE PROTEIN"/>
    <property type="match status" value="1"/>
</dbReference>
<dbReference type="InterPro" id="IPR005519">
    <property type="entry name" value="Acid_phosphat_B-like"/>
</dbReference>
<dbReference type="InterPro" id="IPR023214">
    <property type="entry name" value="HAD_sf"/>
</dbReference>
<comment type="caution">
    <text evidence="2">The sequence shown here is derived from an EMBL/GenBank/DDBJ whole genome shotgun (WGS) entry which is preliminary data.</text>
</comment>
<dbReference type="PANTHER" id="PTHR31284:SF10">
    <property type="entry name" value="ACID PHOSPHATASE-LIKE PROTEIN"/>
    <property type="match status" value="1"/>
</dbReference>
<dbReference type="AlphaFoldDB" id="A0A563TYX4"/>
<dbReference type="SFLD" id="SFLDG01125">
    <property type="entry name" value="C1.1:_Acid_Phosphatase_Like"/>
    <property type="match status" value="1"/>
</dbReference>
<keyword evidence="1" id="KW-0732">Signal</keyword>
<dbReference type="NCBIfam" id="TIGR01533">
    <property type="entry name" value="lipo_e_P4"/>
    <property type="match status" value="1"/>
</dbReference>
<sequence>MKKSIGLVCASAILLAACSPPKQTQQGISLANGGKVWASLWQQRAAEYKALCFQAYNLAKLRLDEALAKSSGNNKPMAVVTDIDETLLDNSPYDAMRALNNQEYTLDTWKTWTAKADADTVPGAPAFFKYAASKGVQVYYITNRDESEREGTTKNLQKYGLPYTDAAHIFLKNGPSSKEARRQQVAAKCDIVLLCGDNLPDFDKVYDDKRPEAERTAATERLRKEFGSRYIVIPNPSYGDFESALFKYNYKLSGAQKDSVIKANIKLEKQ</sequence>
<dbReference type="Gene3D" id="3.40.50.1000">
    <property type="entry name" value="HAD superfamily/HAD-like"/>
    <property type="match status" value="1"/>
</dbReference>
<protein>
    <submittedName>
        <fullName evidence="2">5'-nucleotidase, lipoprotein e(P4) family</fullName>
    </submittedName>
</protein>
<dbReference type="OrthoDB" id="395856at2"/>
<dbReference type="InterPro" id="IPR036412">
    <property type="entry name" value="HAD-like_sf"/>
</dbReference>
<dbReference type="SUPFAM" id="SSF56784">
    <property type="entry name" value="HAD-like"/>
    <property type="match status" value="1"/>
</dbReference>
<dbReference type="PROSITE" id="PS51257">
    <property type="entry name" value="PROKAR_LIPOPROTEIN"/>
    <property type="match status" value="1"/>
</dbReference>
<dbReference type="SFLD" id="SFLDS00003">
    <property type="entry name" value="Haloacid_Dehalogenase"/>
    <property type="match status" value="1"/>
</dbReference>
<dbReference type="PIRSF" id="PIRSF019271">
    <property type="entry name" value="Acid_Ptase_C"/>
    <property type="match status" value="1"/>
</dbReference>
<accession>A0A563TYX4</accession>
<dbReference type="Proteomes" id="UP000318010">
    <property type="component" value="Unassembled WGS sequence"/>
</dbReference>
<gene>
    <name evidence="2" type="ORF">FPZ42_15335</name>
</gene>
<organism evidence="2 3">
    <name type="scientific">Mucilaginibacter achroorhodeus</name>
    <dbReference type="NCBI Taxonomy" id="2599294"/>
    <lineage>
        <taxon>Bacteria</taxon>
        <taxon>Pseudomonadati</taxon>
        <taxon>Bacteroidota</taxon>
        <taxon>Sphingobacteriia</taxon>
        <taxon>Sphingobacteriales</taxon>
        <taxon>Sphingobacteriaceae</taxon>
        <taxon>Mucilaginibacter</taxon>
    </lineage>
</organism>